<dbReference type="GO" id="GO:0008270">
    <property type="term" value="F:zinc ion binding"/>
    <property type="evidence" value="ECO:0007669"/>
    <property type="project" value="UniProtKB-KW"/>
</dbReference>
<dbReference type="Proteomes" id="UP000603453">
    <property type="component" value="Unassembled WGS sequence"/>
</dbReference>
<keyword evidence="2" id="KW-0863">Zinc-finger</keyword>
<gene>
    <name evidence="6" type="ORF">INT47_005697</name>
</gene>
<dbReference type="EMBL" id="JAEPRD010000202">
    <property type="protein sequence ID" value="KAG2194229.1"/>
    <property type="molecule type" value="Genomic_DNA"/>
</dbReference>
<feature type="compositionally biased region" description="Basic and acidic residues" evidence="4">
    <location>
        <begin position="174"/>
        <end position="187"/>
    </location>
</feature>
<evidence type="ECO:0000313" key="6">
    <source>
        <dbReference type="EMBL" id="KAG2194229.1"/>
    </source>
</evidence>
<dbReference type="Pfam" id="PF05253">
    <property type="entry name" value="zf-U11-48K"/>
    <property type="match status" value="1"/>
</dbReference>
<comment type="caution">
    <text evidence="6">The sequence shown here is derived from an EMBL/GenBank/DDBJ whole genome shotgun (WGS) entry which is preliminary data.</text>
</comment>
<evidence type="ECO:0000313" key="7">
    <source>
        <dbReference type="Proteomes" id="UP000603453"/>
    </source>
</evidence>
<evidence type="ECO:0000256" key="2">
    <source>
        <dbReference type="ARBA" id="ARBA00022771"/>
    </source>
</evidence>
<evidence type="ECO:0000256" key="1">
    <source>
        <dbReference type="ARBA" id="ARBA00022723"/>
    </source>
</evidence>
<dbReference type="SUPFAM" id="SSF57667">
    <property type="entry name" value="beta-beta-alpha zinc fingers"/>
    <property type="match status" value="1"/>
</dbReference>
<dbReference type="InterPro" id="IPR022776">
    <property type="entry name" value="TRM13/UPF0224_CHHC_Znf_dom"/>
</dbReference>
<sequence length="227" mass="27333">MDIDTRHSQLVLISKRVEKANDKINEILEKLGWTRSQLKQWQTEQKKVMICPFDKRHQVPPSTMKEHYRQCLYKSRGTQMVKETRPPSSLFFYQDAPSIVSFVGPQTKVVEPHKNIIEALPPQQEYYVEELKAIPTIEEKRQAYDQMIERSNQLRLESHRRQLVTSAIDRRVHEKQNRLKKKAHEDQQQLNKRKRKQYRIKMKMITPTEIQKELINAYMQEYKDWSK</sequence>
<accession>A0A8H7UXJ0</accession>
<dbReference type="OrthoDB" id="69229at2759"/>
<keyword evidence="3" id="KW-0862">Zinc</keyword>
<feature type="domain" description="CHHC U11-48K-type" evidence="5">
    <location>
        <begin position="48"/>
        <end position="75"/>
    </location>
</feature>
<protein>
    <recommendedName>
        <fullName evidence="5">CHHC U11-48K-type domain-containing protein</fullName>
    </recommendedName>
</protein>
<dbReference type="AlphaFoldDB" id="A0A8H7UXJ0"/>
<proteinExistence type="predicted"/>
<reference evidence="6" key="1">
    <citation type="submission" date="2020-12" db="EMBL/GenBank/DDBJ databases">
        <title>Metabolic potential, ecology and presence of endohyphal bacteria is reflected in genomic diversity of Mucoromycotina.</title>
        <authorList>
            <person name="Muszewska A."/>
            <person name="Okrasinska A."/>
            <person name="Steczkiewicz K."/>
            <person name="Drgas O."/>
            <person name="Orlowska M."/>
            <person name="Perlinska-Lenart U."/>
            <person name="Aleksandrzak-Piekarczyk T."/>
            <person name="Szatraj K."/>
            <person name="Zielenkiewicz U."/>
            <person name="Pilsyk S."/>
            <person name="Malc E."/>
            <person name="Mieczkowski P."/>
            <person name="Kruszewska J.S."/>
            <person name="Biernat P."/>
            <person name="Pawlowska J."/>
        </authorList>
    </citation>
    <scope>NUCLEOTIDE SEQUENCE</scope>
    <source>
        <strain evidence="6">WA0000017839</strain>
    </source>
</reference>
<organism evidence="6 7">
    <name type="scientific">Mucor saturninus</name>
    <dbReference type="NCBI Taxonomy" id="64648"/>
    <lineage>
        <taxon>Eukaryota</taxon>
        <taxon>Fungi</taxon>
        <taxon>Fungi incertae sedis</taxon>
        <taxon>Mucoromycota</taxon>
        <taxon>Mucoromycotina</taxon>
        <taxon>Mucoromycetes</taxon>
        <taxon>Mucorales</taxon>
        <taxon>Mucorineae</taxon>
        <taxon>Mucoraceae</taxon>
        <taxon>Mucor</taxon>
    </lineage>
</organism>
<evidence type="ECO:0000256" key="3">
    <source>
        <dbReference type="ARBA" id="ARBA00022833"/>
    </source>
</evidence>
<dbReference type="PROSITE" id="PS51800">
    <property type="entry name" value="ZF_CHHC_U11_48K"/>
    <property type="match status" value="1"/>
</dbReference>
<keyword evidence="1" id="KW-0479">Metal-binding</keyword>
<name>A0A8H7UXJ0_9FUNG</name>
<feature type="region of interest" description="Disordered" evidence="4">
    <location>
        <begin position="174"/>
        <end position="196"/>
    </location>
</feature>
<evidence type="ECO:0000259" key="5">
    <source>
        <dbReference type="PROSITE" id="PS51800"/>
    </source>
</evidence>
<evidence type="ECO:0000256" key="4">
    <source>
        <dbReference type="SAM" id="MobiDB-lite"/>
    </source>
</evidence>
<dbReference type="InterPro" id="IPR036236">
    <property type="entry name" value="Znf_C2H2_sf"/>
</dbReference>
<keyword evidence="7" id="KW-1185">Reference proteome</keyword>